<evidence type="ECO:0000256" key="1">
    <source>
        <dbReference type="ARBA" id="ARBA00022723"/>
    </source>
</evidence>
<evidence type="ECO:0000256" key="2">
    <source>
        <dbReference type="ARBA" id="ARBA00022771"/>
    </source>
</evidence>
<protein>
    <recommendedName>
        <fullName evidence="9">CHY-type domain-containing protein</fullName>
    </recommendedName>
</protein>
<evidence type="ECO:0000313" key="8">
    <source>
        <dbReference type="Proteomes" id="UP000012073"/>
    </source>
</evidence>
<dbReference type="Pfam" id="PF05495">
    <property type="entry name" value="zf-CHY"/>
    <property type="match status" value="1"/>
</dbReference>
<dbReference type="EMBL" id="HG001690">
    <property type="protein sequence ID" value="CDF34382.1"/>
    <property type="molecule type" value="Genomic_DNA"/>
</dbReference>
<accession>R7Q774</accession>
<evidence type="ECO:0000256" key="4">
    <source>
        <dbReference type="PROSITE-ProRule" id="PRU00601"/>
    </source>
</evidence>
<keyword evidence="2 4" id="KW-0863">Zinc-finger</keyword>
<dbReference type="GO" id="GO:0061630">
    <property type="term" value="F:ubiquitin protein ligase activity"/>
    <property type="evidence" value="ECO:0007669"/>
    <property type="project" value="TreeGrafter"/>
</dbReference>
<evidence type="ECO:0000313" key="7">
    <source>
        <dbReference type="EMBL" id="CDF34382.1"/>
    </source>
</evidence>
<organism evidence="7 8">
    <name type="scientific">Chondrus crispus</name>
    <name type="common">Carrageen Irish moss</name>
    <name type="synonym">Polymorpha crispa</name>
    <dbReference type="NCBI Taxonomy" id="2769"/>
    <lineage>
        <taxon>Eukaryota</taxon>
        <taxon>Rhodophyta</taxon>
        <taxon>Florideophyceae</taxon>
        <taxon>Rhodymeniophycidae</taxon>
        <taxon>Gigartinales</taxon>
        <taxon>Gigartinaceae</taxon>
        <taxon>Chondrus</taxon>
    </lineage>
</organism>
<feature type="domain" description="CHY-type" evidence="5">
    <location>
        <begin position="49"/>
        <end position="118"/>
    </location>
</feature>
<dbReference type="GO" id="GO:0005634">
    <property type="term" value="C:nucleus"/>
    <property type="evidence" value="ECO:0007669"/>
    <property type="project" value="TreeGrafter"/>
</dbReference>
<keyword evidence="1" id="KW-0479">Metal-binding</keyword>
<evidence type="ECO:0008006" key="9">
    <source>
        <dbReference type="Google" id="ProtNLM"/>
    </source>
</evidence>
<dbReference type="SUPFAM" id="SSF161245">
    <property type="entry name" value="Zinc hairpin stack"/>
    <property type="match status" value="1"/>
</dbReference>
<dbReference type="InterPro" id="IPR037275">
    <property type="entry name" value="Znf_CTCHY_sf"/>
</dbReference>
<name>R7Q774_CHOCR</name>
<dbReference type="PANTHER" id="PTHR21319:SF0">
    <property type="entry name" value="AND RING FINGER DOMAIN PROTEIN, PUTATIVE (AFU_ORTHOLOGUE AFUA_1G08900)-RELATED"/>
    <property type="match status" value="1"/>
</dbReference>
<gene>
    <name evidence="7" type="ORF">CHC_T00003086001</name>
</gene>
<dbReference type="InterPro" id="IPR037274">
    <property type="entry name" value="Znf_CHY_sf"/>
</dbReference>
<keyword evidence="8" id="KW-1185">Reference proteome</keyword>
<dbReference type="OrthoDB" id="411372at2759"/>
<feature type="domain" description="CTCHY-type" evidence="6">
    <location>
        <begin position="120"/>
        <end position="181"/>
    </location>
</feature>
<dbReference type="PROSITE" id="PS51266">
    <property type="entry name" value="ZF_CHY"/>
    <property type="match status" value="1"/>
</dbReference>
<evidence type="ECO:0000259" key="6">
    <source>
        <dbReference type="PROSITE" id="PS51270"/>
    </source>
</evidence>
<proteinExistence type="predicted"/>
<dbReference type="GO" id="GO:0016567">
    <property type="term" value="P:protein ubiquitination"/>
    <property type="evidence" value="ECO:0007669"/>
    <property type="project" value="TreeGrafter"/>
</dbReference>
<dbReference type="GO" id="GO:0008270">
    <property type="term" value="F:zinc ion binding"/>
    <property type="evidence" value="ECO:0007669"/>
    <property type="project" value="UniProtKB-KW"/>
</dbReference>
<dbReference type="GO" id="GO:0006511">
    <property type="term" value="P:ubiquitin-dependent protein catabolic process"/>
    <property type="evidence" value="ECO:0007669"/>
    <property type="project" value="TreeGrafter"/>
</dbReference>
<evidence type="ECO:0000256" key="3">
    <source>
        <dbReference type="ARBA" id="ARBA00022833"/>
    </source>
</evidence>
<dbReference type="RefSeq" id="XP_005714201.1">
    <property type="nucleotide sequence ID" value="XM_005714144.1"/>
</dbReference>
<dbReference type="Gramene" id="CDF34382">
    <property type="protein sequence ID" value="CDF34382"/>
    <property type="gene ID" value="CHC_T00003086001"/>
</dbReference>
<reference evidence="8" key="1">
    <citation type="journal article" date="2013" name="Proc. Natl. Acad. Sci. U.S.A.">
        <title>Genome structure and metabolic features in the red seaweed Chondrus crispus shed light on evolution of the Archaeplastida.</title>
        <authorList>
            <person name="Collen J."/>
            <person name="Porcel B."/>
            <person name="Carre W."/>
            <person name="Ball S.G."/>
            <person name="Chaparro C."/>
            <person name="Tonon T."/>
            <person name="Barbeyron T."/>
            <person name="Michel G."/>
            <person name="Noel B."/>
            <person name="Valentin K."/>
            <person name="Elias M."/>
            <person name="Artiguenave F."/>
            <person name="Arun A."/>
            <person name="Aury J.M."/>
            <person name="Barbosa-Neto J.F."/>
            <person name="Bothwell J.H."/>
            <person name="Bouget F.Y."/>
            <person name="Brillet L."/>
            <person name="Cabello-Hurtado F."/>
            <person name="Capella-Gutierrez S."/>
            <person name="Charrier B."/>
            <person name="Cladiere L."/>
            <person name="Cock J.M."/>
            <person name="Coelho S.M."/>
            <person name="Colleoni C."/>
            <person name="Czjzek M."/>
            <person name="Da Silva C."/>
            <person name="Delage L."/>
            <person name="Denoeud F."/>
            <person name="Deschamps P."/>
            <person name="Dittami S.M."/>
            <person name="Gabaldon T."/>
            <person name="Gachon C.M."/>
            <person name="Groisillier A."/>
            <person name="Herve C."/>
            <person name="Jabbari K."/>
            <person name="Katinka M."/>
            <person name="Kloareg B."/>
            <person name="Kowalczyk N."/>
            <person name="Labadie K."/>
            <person name="Leblanc C."/>
            <person name="Lopez P.J."/>
            <person name="McLachlan D.H."/>
            <person name="Meslet-Cladiere L."/>
            <person name="Moustafa A."/>
            <person name="Nehr Z."/>
            <person name="Nyvall Collen P."/>
            <person name="Panaud O."/>
            <person name="Partensky F."/>
            <person name="Poulain J."/>
            <person name="Rensing S.A."/>
            <person name="Rousvoal S."/>
            <person name="Samson G."/>
            <person name="Symeonidi A."/>
            <person name="Weissenbach J."/>
            <person name="Zambounis A."/>
            <person name="Wincker P."/>
            <person name="Boyen C."/>
        </authorList>
    </citation>
    <scope>NUCLEOTIDE SEQUENCE [LARGE SCALE GENOMIC DNA]</scope>
    <source>
        <strain evidence="8">cv. Stackhouse</strain>
    </source>
</reference>
<dbReference type="SUPFAM" id="SSF161219">
    <property type="entry name" value="CHY zinc finger-like"/>
    <property type="match status" value="1"/>
</dbReference>
<sequence length="224" mass="25146">MIKQAIVEMRADEVAKGFTPKLLNSRWVERVTTACKKLVQESYSRQFVPRTKVYGCKHFTRKNRILMVCCGTFPVCRMCHIQDRNRIHDVRIEPVRTMLCMMCGEVQPKTQNCRNCNECFGSYYCDVCGITDDTPGYDLRHCNKCNVCMPGLTFHCDRCKSCVPATPDHDAICSGGQDAPSENNQQSVELPHVNNIASAGESMDPSFEAIASSEARGNQLFSGL</sequence>
<dbReference type="PhylomeDB" id="R7Q774"/>
<dbReference type="PROSITE" id="PS51270">
    <property type="entry name" value="ZF_CTCHY"/>
    <property type="match status" value="1"/>
</dbReference>
<dbReference type="KEGG" id="ccp:CHC_T00003086001"/>
<dbReference type="InterPro" id="IPR017921">
    <property type="entry name" value="Znf_CTCHY"/>
</dbReference>
<dbReference type="GeneID" id="17321936"/>
<evidence type="ECO:0000259" key="5">
    <source>
        <dbReference type="PROSITE" id="PS51266"/>
    </source>
</evidence>
<keyword evidence="3" id="KW-0862">Zinc</keyword>
<dbReference type="Proteomes" id="UP000012073">
    <property type="component" value="Unassembled WGS sequence"/>
</dbReference>
<dbReference type="STRING" id="2769.R7Q774"/>
<dbReference type="PANTHER" id="PTHR21319">
    <property type="entry name" value="RING FINGER AND CHY ZINC FINGER DOMAIN-CONTAINING PROTEIN 1"/>
    <property type="match status" value="1"/>
</dbReference>
<dbReference type="AlphaFoldDB" id="R7Q774"/>
<dbReference type="InterPro" id="IPR008913">
    <property type="entry name" value="Znf_CHY"/>
</dbReference>